<protein>
    <recommendedName>
        <fullName evidence="1">Peptidase C39 domain-containing protein</fullName>
    </recommendedName>
</protein>
<gene>
    <name evidence="2" type="ORF">LMG31506_00448</name>
</gene>
<dbReference type="AlphaFoldDB" id="A0A916MT79"/>
<dbReference type="GO" id="GO:0016020">
    <property type="term" value="C:membrane"/>
    <property type="evidence" value="ECO:0007669"/>
    <property type="project" value="InterPro"/>
</dbReference>
<proteinExistence type="predicted"/>
<dbReference type="InterPro" id="IPR005074">
    <property type="entry name" value="Peptidase_C39"/>
</dbReference>
<accession>A0A916MT79</accession>
<reference evidence="2" key="1">
    <citation type="submission" date="2021-03" db="EMBL/GenBank/DDBJ databases">
        <authorList>
            <person name="Peeters C."/>
        </authorList>
    </citation>
    <scope>NUCLEOTIDE SEQUENCE</scope>
    <source>
        <strain evidence="2">LMG 31506</strain>
    </source>
</reference>
<dbReference type="Gene3D" id="3.90.70.10">
    <property type="entry name" value="Cysteine proteinases"/>
    <property type="match status" value="1"/>
</dbReference>
<evidence type="ECO:0000259" key="1">
    <source>
        <dbReference type="PROSITE" id="PS50990"/>
    </source>
</evidence>
<organism evidence="2 3">
    <name type="scientific">Cupriavidus yeoncheonensis</name>
    <dbReference type="NCBI Taxonomy" id="1462994"/>
    <lineage>
        <taxon>Bacteria</taxon>
        <taxon>Pseudomonadati</taxon>
        <taxon>Pseudomonadota</taxon>
        <taxon>Betaproteobacteria</taxon>
        <taxon>Burkholderiales</taxon>
        <taxon>Burkholderiaceae</taxon>
        <taxon>Cupriavidus</taxon>
    </lineage>
</organism>
<evidence type="ECO:0000313" key="3">
    <source>
        <dbReference type="Proteomes" id="UP000672934"/>
    </source>
</evidence>
<dbReference type="PROSITE" id="PS50990">
    <property type="entry name" value="PEPTIDASE_C39"/>
    <property type="match status" value="1"/>
</dbReference>
<sequence>MNRTLQRPVSSAALQERLPREGVNLTLPLLGIAAAHFGLSTQLVACSLDEISDTMLPAILLLGGNRPCVLLRRSEYGQCGRLIVALPGWGGGVQEVGHDELLAQYSGHAVLAQPASEPEFPADTELHQPCPPSGMVPQPAWPGHGERLLAATLKVLSLAGSRLKMWPALAGTASREQV</sequence>
<dbReference type="GO" id="GO:0006508">
    <property type="term" value="P:proteolysis"/>
    <property type="evidence" value="ECO:0007669"/>
    <property type="project" value="InterPro"/>
</dbReference>
<name>A0A916MT79_9BURK</name>
<dbReference type="GO" id="GO:0008233">
    <property type="term" value="F:peptidase activity"/>
    <property type="evidence" value="ECO:0007669"/>
    <property type="project" value="InterPro"/>
</dbReference>
<comment type="caution">
    <text evidence="2">The sequence shown here is derived from an EMBL/GenBank/DDBJ whole genome shotgun (WGS) entry which is preliminary data.</text>
</comment>
<feature type="domain" description="Peptidase C39" evidence="1">
    <location>
        <begin position="1"/>
        <end position="112"/>
    </location>
</feature>
<keyword evidence="3" id="KW-1185">Reference proteome</keyword>
<dbReference type="EMBL" id="CAJPUY010000001">
    <property type="protein sequence ID" value="CAG2127339.1"/>
    <property type="molecule type" value="Genomic_DNA"/>
</dbReference>
<dbReference type="Proteomes" id="UP000672934">
    <property type="component" value="Unassembled WGS sequence"/>
</dbReference>
<evidence type="ECO:0000313" key="2">
    <source>
        <dbReference type="EMBL" id="CAG2127339.1"/>
    </source>
</evidence>
<dbReference type="GO" id="GO:0005524">
    <property type="term" value="F:ATP binding"/>
    <property type="evidence" value="ECO:0007669"/>
    <property type="project" value="InterPro"/>
</dbReference>